<dbReference type="EMBL" id="JAINVV010000010">
    <property type="protein sequence ID" value="MBY8824806.1"/>
    <property type="molecule type" value="Genomic_DNA"/>
</dbReference>
<keyword evidence="7" id="KW-1185">Reference proteome</keyword>
<evidence type="ECO:0000313" key="6">
    <source>
        <dbReference type="EMBL" id="MBY8824806.1"/>
    </source>
</evidence>
<dbReference type="InterPro" id="IPR032466">
    <property type="entry name" value="Metal_Hydrolase"/>
</dbReference>
<dbReference type="Pfam" id="PF07969">
    <property type="entry name" value="Amidohydro_3"/>
    <property type="match status" value="1"/>
</dbReference>
<evidence type="ECO:0000313" key="7">
    <source>
        <dbReference type="Proteomes" id="UP000706039"/>
    </source>
</evidence>
<dbReference type="SUPFAM" id="SSF51338">
    <property type="entry name" value="Composite domain of metallo-dependent hydrolases"/>
    <property type="match status" value="1"/>
</dbReference>
<dbReference type="SUPFAM" id="SSF51556">
    <property type="entry name" value="Metallo-dependent hydrolases"/>
    <property type="match status" value="1"/>
</dbReference>
<evidence type="ECO:0000256" key="4">
    <source>
        <dbReference type="SAM" id="SignalP"/>
    </source>
</evidence>
<sequence length="529" mass="56751">MAFELTQASRSFRVSGWRKILRGACGPILAVAAMTASTVAVAQSTLITGARVVDGTGAPARPASVRIEGGRIVAVGDLAPRKGEQVVDGAGQVLSPGFIDTHSHHDHGLFEQPDAVPVTSQGVTTIIVGQDGGSELPLTPLFAKMKKTPVAVNIGTYIGHNSVRAAVLGKDFKRVATAAEIERMRVQVRQGMEAGAIGLSTGLEYDPGIYASKDEVLTLAKEAARFGGRYISHMRSEDQFIWAALDEIINIGRVTGMPVQVSHMKLAMTDWWGQADRFLGIMDRARATGVDITGDVYPYEYWQSTLTVMFPKRDFTNRESAEFALKHLAPPEGLMLSEFSPDRSLVGKTVAQIAAQRGVDPAVALMQLIAESQVPGAREMVIGTSMRGDDIAKLIAWPHANICSDGMLGDLHPRGIGSFPRVLRRYVREEKILTLEQAINRMTGATARHMGITDRGVIRPGARADLVLFDPAQIADRATSEDPSAQSVGVSRVWVNGGLVFKDGQATGTRSGQPVLRGPSTGKKAAGRR</sequence>
<dbReference type="InterPro" id="IPR013108">
    <property type="entry name" value="Amidohydro_3"/>
</dbReference>
<reference evidence="6 7" key="1">
    <citation type="submission" date="2021-08" db="EMBL/GenBank/DDBJ databases">
        <authorList>
            <person name="Tuo L."/>
        </authorList>
    </citation>
    <scope>NUCLEOTIDE SEQUENCE [LARGE SCALE GENOMIC DNA]</scope>
    <source>
        <strain evidence="6 7">JCM 31229</strain>
    </source>
</reference>
<dbReference type="Gene3D" id="2.30.40.10">
    <property type="entry name" value="Urease, subunit C, domain 1"/>
    <property type="match status" value="1"/>
</dbReference>
<dbReference type="PANTHER" id="PTHR11113">
    <property type="entry name" value="N-ACETYLGLUCOSAMINE-6-PHOSPHATE DEACETYLASE"/>
    <property type="match status" value="1"/>
</dbReference>
<name>A0ABS7PUI2_9SPHN</name>
<feature type="chain" id="PRO_5046783758" evidence="4">
    <location>
        <begin position="43"/>
        <end position="529"/>
    </location>
</feature>
<evidence type="ECO:0000256" key="2">
    <source>
        <dbReference type="ARBA" id="ARBA00022801"/>
    </source>
</evidence>
<dbReference type="RefSeq" id="WP_222991920.1">
    <property type="nucleotide sequence ID" value="NZ_JAINVV010000010.1"/>
</dbReference>
<dbReference type="Gene3D" id="3.30.1490.130">
    <property type="entry name" value="D-aminoacylase. Domain 3"/>
    <property type="match status" value="1"/>
</dbReference>
<evidence type="ECO:0000256" key="3">
    <source>
        <dbReference type="SAM" id="MobiDB-lite"/>
    </source>
</evidence>
<comment type="caution">
    <text evidence="6">The sequence shown here is derived from an EMBL/GenBank/DDBJ whole genome shotgun (WGS) entry which is preliminary data.</text>
</comment>
<accession>A0ABS7PUI2</accession>
<dbReference type="Gene3D" id="3.20.20.140">
    <property type="entry name" value="Metal-dependent hydrolases"/>
    <property type="match status" value="1"/>
</dbReference>
<dbReference type="CDD" id="cd01297">
    <property type="entry name" value="D-aminoacylase"/>
    <property type="match status" value="1"/>
</dbReference>
<dbReference type="InterPro" id="IPR011059">
    <property type="entry name" value="Metal-dep_hydrolase_composite"/>
</dbReference>
<feature type="domain" description="Amidohydrolase 3" evidence="5">
    <location>
        <begin position="85"/>
        <end position="501"/>
    </location>
</feature>
<keyword evidence="2" id="KW-0378">Hydrolase</keyword>
<protein>
    <submittedName>
        <fullName evidence="6">D-aminoacylase</fullName>
    </submittedName>
</protein>
<organism evidence="6 7">
    <name type="scientific">Sphingomonas colocasiae</name>
    <dbReference type="NCBI Taxonomy" id="1848973"/>
    <lineage>
        <taxon>Bacteria</taxon>
        <taxon>Pseudomonadati</taxon>
        <taxon>Pseudomonadota</taxon>
        <taxon>Alphaproteobacteria</taxon>
        <taxon>Sphingomonadales</taxon>
        <taxon>Sphingomonadaceae</taxon>
        <taxon>Sphingomonas</taxon>
    </lineage>
</organism>
<evidence type="ECO:0000256" key="1">
    <source>
        <dbReference type="ARBA" id="ARBA00010716"/>
    </source>
</evidence>
<feature type="signal peptide" evidence="4">
    <location>
        <begin position="1"/>
        <end position="42"/>
    </location>
</feature>
<dbReference type="Proteomes" id="UP000706039">
    <property type="component" value="Unassembled WGS sequence"/>
</dbReference>
<keyword evidence="4" id="KW-0732">Signal</keyword>
<comment type="similarity">
    <text evidence="1">Belongs to the metallo-dependent hydrolases superfamily. NagA family.</text>
</comment>
<feature type="region of interest" description="Disordered" evidence="3">
    <location>
        <begin position="503"/>
        <end position="529"/>
    </location>
</feature>
<dbReference type="InterPro" id="IPR023100">
    <property type="entry name" value="D-aminoacylase_insert_dom_sf"/>
</dbReference>
<evidence type="ECO:0000259" key="5">
    <source>
        <dbReference type="Pfam" id="PF07969"/>
    </source>
</evidence>
<gene>
    <name evidence="6" type="ORF">K7G82_21050</name>
</gene>
<dbReference type="PANTHER" id="PTHR11113:SF14">
    <property type="entry name" value="N-ACETYLGLUCOSAMINE-6-PHOSPHATE DEACETYLASE"/>
    <property type="match status" value="1"/>
</dbReference>
<proteinExistence type="inferred from homology"/>